<accession>A0A8X6F489</accession>
<reference evidence="1" key="1">
    <citation type="submission" date="2020-07" db="EMBL/GenBank/DDBJ databases">
        <title>Multicomponent nature underlies the extraordinary mechanical properties of spider dragline silk.</title>
        <authorList>
            <person name="Kono N."/>
            <person name="Nakamura H."/>
            <person name="Mori M."/>
            <person name="Yoshida Y."/>
            <person name="Ohtoshi R."/>
            <person name="Malay A.D."/>
            <person name="Moran D.A.P."/>
            <person name="Tomita M."/>
            <person name="Numata K."/>
            <person name="Arakawa K."/>
        </authorList>
    </citation>
    <scope>NUCLEOTIDE SEQUENCE</scope>
</reference>
<keyword evidence="2" id="KW-1185">Reference proteome</keyword>
<dbReference type="OrthoDB" id="10514101at2759"/>
<gene>
    <name evidence="1" type="primary">NCL1_40015</name>
    <name evidence="1" type="ORF">TNCT_369511</name>
</gene>
<organism evidence="1 2">
    <name type="scientific">Trichonephila clavata</name>
    <name type="common">Joro spider</name>
    <name type="synonym">Nephila clavata</name>
    <dbReference type="NCBI Taxonomy" id="2740835"/>
    <lineage>
        <taxon>Eukaryota</taxon>
        <taxon>Metazoa</taxon>
        <taxon>Ecdysozoa</taxon>
        <taxon>Arthropoda</taxon>
        <taxon>Chelicerata</taxon>
        <taxon>Arachnida</taxon>
        <taxon>Araneae</taxon>
        <taxon>Araneomorphae</taxon>
        <taxon>Entelegynae</taxon>
        <taxon>Araneoidea</taxon>
        <taxon>Nephilidae</taxon>
        <taxon>Trichonephila</taxon>
    </lineage>
</organism>
<dbReference type="Proteomes" id="UP000887116">
    <property type="component" value="Unassembled WGS sequence"/>
</dbReference>
<comment type="caution">
    <text evidence="1">The sequence shown here is derived from an EMBL/GenBank/DDBJ whole genome shotgun (WGS) entry which is preliminary data.</text>
</comment>
<evidence type="ECO:0000313" key="2">
    <source>
        <dbReference type="Proteomes" id="UP000887116"/>
    </source>
</evidence>
<proteinExistence type="predicted"/>
<sequence>MLLKDEKLEVEDRYVPALLYNLVDKKRQFEEMLPKKIVEKYSTLYERIVKASRKYVSIRKMECYYFTRKDSFIKSEALQKVTHLNIFLWHQVCSYEDFLFYMSHLSEYSKSRIFANSAFKLLQVYFLDWPLQSAFLKGEEILLPIFRDKEFLDMLNFIIYERIMLGRKDFGYIDLLKGFWSLSPLKIRESTKTDYIFVNLS</sequence>
<name>A0A8X6F489_TRICU</name>
<dbReference type="EMBL" id="BMAO01030837">
    <property type="protein sequence ID" value="GFQ70735.1"/>
    <property type="molecule type" value="Genomic_DNA"/>
</dbReference>
<evidence type="ECO:0000313" key="1">
    <source>
        <dbReference type="EMBL" id="GFQ70735.1"/>
    </source>
</evidence>
<protein>
    <submittedName>
        <fullName evidence="1">Uncharacterized protein</fullName>
    </submittedName>
</protein>
<dbReference type="AlphaFoldDB" id="A0A8X6F489"/>